<keyword evidence="3" id="KW-1185">Reference proteome</keyword>
<proteinExistence type="predicted"/>
<feature type="compositionally biased region" description="Basic and acidic residues" evidence="1">
    <location>
        <begin position="61"/>
        <end position="94"/>
    </location>
</feature>
<dbReference type="Proteomes" id="UP000017836">
    <property type="component" value="Unassembled WGS sequence"/>
</dbReference>
<organism evidence="2 3">
    <name type="scientific">Amborella trichopoda</name>
    <dbReference type="NCBI Taxonomy" id="13333"/>
    <lineage>
        <taxon>Eukaryota</taxon>
        <taxon>Viridiplantae</taxon>
        <taxon>Streptophyta</taxon>
        <taxon>Embryophyta</taxon>
        <taxon>Tracheophyta</taxon>
        <taxon>Spermatophyta</taxon>
        <taxon>Magnoliopsida</taxon>
        <taxon>Amborellales</taxon>
        <taxon>Amborellaceae</taxon>
        <taxon>Amborella</taxon>
    </lineage>
</organism>
<reference evidence="3" key="1">
    <citation type="journal article" date="2013" name="Science">
        <title>The Amborella genome and the evolution of flowering plants.</title>
        <authorList>
            <consortium name="Amborella Genome Project"/>
        </authorList>
    </citation>
    <scope>NUCLEOTIDE SEQUENCE [LARGE SCALE GENOMIC DNA]</scope>
</reference>
<feature type="region of interest" description="Disordered" evidence="1">
    <location>
        <begin position="56"/>
        <end position="95"/>
    </location>
</feature>
<dbReference type="HOGENOM" id="CLU_167810_0_0_1"/>
<evidence type="ECO:0000313" key="2">
    <source>
        <dbReference type="EMBL" id="ERN06788.1"/>
    </source>
</evidence>
<sequence>MLRQLEKVQGNLAEPLKWDRRELQHTCIGMLKAAVENEEDSRRYVATAHELLLKNTLDATEESKTEENSEEDSANKEEGEEDNERRTKSREDQYHGPVMLEEVRWELRPMVKGKGVLR</sequence>
<dbReference type="AlphaFoldDB" id="W1PFR4"/>
<dbReference type="Gramene" id="ERN06788">
    <property type="protein sequence ID" value="ERN06788"/>
    <property type="gene ID" value="AMTR_s00005p00183860"/>
</dbReference>
<evidence type="ECO:0000313" key="3">
    <source>
        <dbReference type="Proteomes" id="UP000017836"/>
    </source>
</evidence>
<name>W1PFR4_AMBTC</name>
<dbReference type="EMBL" id="KI393866">
    <property type="protein sequence ID" value="ERN06788.1"/>
    <property type="molecule type" value="Genomic_DNA"/>
</dbReference>
<gene>
    <name evidence="2" type="ORF">AMTR_s00005p00183860</name>
</gene>
<protein>
    <submittedName>
        <fullName evidence="2">Uncharacterized protein</fullName>
    </submittedName>
</protein>
<accession>W1PFR4</accession>
<evidence type="ECO:0000256" key="1">
    <source>
        <dbReference type="SAM" id="MobiDB-lite"/>
    </source>
</evidence>